<evidence type="ECO:0000313" key="4">
    <source>
        <dbReference type="Proteomes" id="UP000799436"/>
    </source>
</evidence>
<dbReference type="OrthoDB" id="3682664at2759"/>
<protein>
    <submittedName>
        <fullName evidence="3">Uncharacterized protein</fullName>
    </submittedName>
</protein>
<evidence type="ECO:0000313" key="3">
    <source>
        <dbReference type="EMBL" id="KAF2766045.1"/>
    </source>
</evidence>
<keyword evidence="4" id="KW-1185">Reference proteome</keyword>
<dbReference type="AlphaFoldDB" id="A0A6G1KZP9"/>
<dbReference type="PANTHER" id="PTHR36195">
    <property type="entry name" value="DOMAIN PROTEIN, PUTATIVE (AFU_ORTHOLOGUE AFUA_5G01990)-RELATED-RELATED"/>
    <property type="match status" value="1"/>
</dbReference>
<sequence length="291" mass="30815">MHSSIFAAALLASTAAASSVGSAVVVNACEYDVYICNVPASGGGYTQIDKTLSRNGTYQQTWTELANSQGWSIKLSMDSTLGNIMQYEYTFHNDGTIWYDLSDVNGNPWDGNWEITATNEADDCDPKDQAYRYSTDDAYGMQACSQDSVITVTLCSGESQDDSGAASASSAAAEASYTDASSYSTPTSAAPSTIGAVTTGQDSSEVSSAASTSSTSDESYSHTWGHDYYQDSTTLSTVTSASSSPVTTTDGFGVTVTEVDTAIVTDIVTATAYARFRRDMHHQHHHGHNHA</sequence>
<reference evidence="3" key="1">
    <citation type="journal article" date="2020" name="Stud. Mycol.">
        <title>101 Dothideomycetes genomes: a test case for predicting lifestyles and emergence of pathogens.</title>
        <authorList>
            <person name="Haridas S."/>
            <person name="Albert R."/>
            <person name="Binder M."/>
            <person name="Bloem J."/>
            <person name="Labutti K."/>
            <person name="Salamov A."/>
            <person name="Andreopoulos B."/>
            <person name="Baker S."/>
            <person name="Barry K."/>
            <person name="Bills G."/>
            <person name="Bluhm B."/>
            <person name="Cannon C."/>
            <person name="Castanera R."/>
            <person name="Culley D."/>
            <person name="Daum C."/>
            <person name="Ezra D."/>
            <person name="Gonzalez J."/>
            <person name="Henrissat B."/>
            <person name="Kuo A."/>
            <person name="Liang C."/>
            <person name="Lipzen A."/>
            <person name="Lutzoni F."/>
            <person name="Magnuson J."/>
            <person name="Mondo S."/>
            <person name="Nolan M."/>
            <person name="Ohm R."/>
            <person name="Pangilinan J."/>
            <person name="Park H.-J."/>
            <person name="Ramirez L."/>
            <person name="Alfaro M."/>
            <person name="Sun H."/>
            <person name="Tritt A."/>
            <person name="Yoshinaga Y."/>
            <person name="Zwiers L.-H."/>
            <person name="Turgeon B."/>
            <person name="Goodwin S."/>
            <person name="Spatafora J."/>
            <person name="Crous P."/>
            <person name="Grigoriev I."/>
        </authorList>
    </citation>
    <scope>NUCLEOTIDE SEQUENCE</scope>
    <source>
        <strain evidence="3">CBS 116005</strain>
    </source>
</reference>
<feature type="region of interest" description="Disordered" evidence="1">
    <location>
        <begin position="181"/>
        <end position="223"/>
    </location>
</feature>
<name>A0A6G1KZP9_9PEZI</name>
<dbReference type="Proteomes" id="UP000799436">
    <property type="component" value="Unassembled WGS sequence"/>
</dbReference>
<dbReference type="PANTHER" id="PTHR36195:SF4">
    <property type="entry name" value="DOMAIN PROTEIN, PUTATIVE (AFU_ORTHOLOGUE AFUA_5G01990)-RELATED"/>
    <property type="match status" value="1"/>
</dbReference>
<dbReference type="EMBL" id="ML995878">
    <property type="protein sequence ID" value="KAF2766045.1"/>
    <property type="molecule type" value="Genomic_DNA"/>
</dbReference>
<feature type="compositionally biased region" description="Low complexity" evidence="1">
    <location>
        <begin position="202"/>
        <end position="218"/>
    </location>
</feature>
<proteinExistence type="predicted"/>
<dbReference type="SUPFAM" id="SSF49870">
    <property type="entry name" value="Osmotin, thaumatin-like protein"/>
    <property type="match status" value="1"/>
</dbReference>
<evidence type="ECO:0000256" key="1">
    <source>
        <dbReference type="SAM" id="MobiDB-lite"/>
    </source>
</evidence>
<dbReference type="InterPro" id="IPR037176">
    <property type="entry name" value="Osmotin/thaumatin-like_sf"/>
</dbReference>
<feature type="chain" id="PRO_5026240191" evidence="2">
    <location>
        <begin position="18"/>
        <end position="291"/>
    </location>
</feature>
<gene>
    <name evidence="3" type="ORF">EJ03DRAFT_192184</name>
</gene>
<dbReference type="Pfam" id="PF04681">
    <property type="entry name" value="Bys1"/>
    <property type="match status" value="1"/>
</dbReference>
<dbReference type="InterPro" id="IPR006771">
    <property type="entry name" value="CetA-like"/>
</dbReference>
<feature type="compositionally biased region" description="Low complexity" evidence="1">
    <location>
        <begin position="181"/>
        <end position="193"/>
    </location>
</feature>
<organism evidence="3 4">
    <name type="scientific">Teratosphaeria nubilosa</name>
    <dbReference type="NCBI Taxonomy" id="161662"/>
    <lineage>
        <taxon>Eukaryota</taxon>
        <taxon>Fungi</taxon>
        <taxon>Dikarya</taxon>
        <taxon>Ascomycota</taxon>
        <taxon>Pezizomycotina</taxon>
        <taxon>Dothideomycetes</taxon>
        <taxon>Dothideomycetidae</taxon>
        <taxon>Mycosphaerellales</taxon>
        <taxon>Teratosphaeriaceae</taxon>
        <taxon>Teratosphaeria</taxon>
    </lineage>
</organism>
<accession>A0A6G1KZP9</accession>
<feature type="signal peptide" evidence="2">
    <location>
        <begin position="1"/>
        <end position="17"/>
    </location>
</feature>
<keyword evidence="2" id="KW-0732">Signal</keyword>
<evidence type="ECO:0000256" key="2">
    <source>
        <dbReference type="SAM" id="SignalP"/>
    </source>
</evidence>